<organism evidence="3 4">
    <name type="scientific">Panaeolus cyanescens</name>
    <dbReference type="NCBI Taxonomy" id="181874"/>
    <lineage>
        <taxon>Eukaryota</taxon>
        <taxon>Fungi</taxon>
        <taxon>Dikarya</taxon>
        <taxon>Basidiomycota</taxon>
        <taxon>Agaricomycotina</taxon>
        <taxon>Agaricomycetes</taxon>
        <taxon>Agaricomycetidae</taxon>
        <taxon>Agaricales</taxon>
        <taxon>Agaricineae</taxon>
        <taxon>Galeropsidaceae</taxon>
        <taxon>Panaeolus</taxon>
    </lineage>
</organism>
<keyword evidence="4" id="KW-1185">Reference proteome</keyword>
<dbReference type="InParanoid" id="A0A409YR62"/>
<gene>
    <name evidence="3" type="ORF">CVT24_008197</name>
</gene>
<protein>
    <submittedName>
        <fullName evidence="3">Uncharacterized protein</fullName>
    </submittedName>
</protein>
<reference evidence="3 4" key="1">
    <citation type="journal article" date="2018" name="Evol. Lett.">
        <title>Horizontal gene cluster transfer increased hallucinogenic mushroom diversity.</title>
        <authorList>
            <person name="Reynolds H.T."/>
            <person name="Vijayakumar V."/>
            <person name="Gluck-Thaler E."/>
            <person name="Korotkin H.B."/>
            <person name="Matheny P.B."/>
            <person name="Slot J.C."/>
        </authorList>
    </citation>
    <scope>NUCLEOTIDE SEQUENCE [LARGE SCALE GENOMIC DNA]</scope>
    <source>
        <strain evidence="3 4">2629</strain>
    </source>
</reference>
<keyword evidence="2" id="KW-0812">Transmembrane</keyword>
<feature type="compositionally biased region" description="Acidic residues" evidence="1">
    <location>
        <begin position="49"/>
        <end position="65"/>
    </location>
</feature>
<dbReference type="EMBL" id="NHTK01000800">
    <property type="protein sequence ID" value="PPR05486.1"/>
    <property type="molecule type" value="Genomic_DNA"/>
</dbReference>
<keyword evidence="2" id="KW-1133">Transmembrane helix</keyword>
<dbReference type="Proteomes" id="UP000284842">
    <property type="component" value="Unassembled WGS sequence"/>
</dbReference>
<comment type="caution">
    <text evidence="3">The sequence shown here is derived from an EMBL/GenBank/DDBJ whole genome shotgun (WGS) entry which is preliminary data.</text>
</comment>
<feature type="region of interest" description="Disordered" evidence="1">
    <location>
        <begin position="38"/>
        <end position="126"/>
    </location>
</feature>
<proteinExistence type="predicted"/>
<evidence type="ECO:0000313" key="4">
    <source>
        <dbReference type="Proteomes" id="UP000284842"/>
    </source>
</evidence>
<name>A0A409YR62_9AGAR</name>
<keyword evidence="2" id="KW-0472">Membrane</keyword>
<evidence type="ECO:0000313" key="3">
    <source>
        <dbReference type="EMBL" id="PPR05486.1"/>
    </source>
</evidence>
<feature type="transmembrane region" description="Helical" evidence="2">
    <location>
        <begin position="6"/>
        <end position="27"/>
    </location>
</feature>
<evidence type="ECO:0000256" key="1">
    <source>
        <dbReference type="SAM" id="MobiDB-lite"/>
    </source>
</evidence>
<sequence length="179" mass="20283">MDYTHFVVIYASVLILLAVFIAFAFWIGNRRRARSQGFTTSLVGGGDGRDEEEGVDGRDEEEGVDGCDVQDGADGRDKEDNDDVYHHAQRGDGRNDRHNDSNYAQHQVGRVNAHRGVNVAGRRQERNSAPYRNVNNASTNIRFEARYGYIGRRDVYMRVNARYGENEHELCVDVRQDSA</sequence>
<evidence type="ECO:0000256" key="2">
    <source>
        <dbReference type="SAM" id="Phobius"/>
    </source>
</evidence>
<accession>A0A409YR62</accession>
<dbReference type="AlphaFoldDB" id="A0A409YR62"/>
<feature type="compositionally biased region" description="Basic and acidic residues" evidence="1">
    <location>
        <begin position="73"/>
        <end position="100"/>
    </location>
</feature>